<organism evidence="21 22">
    <name type="scientific">Grus japonensis</name>
    <name type="common">Japanese crane</name>
    <name type="synonym">Red-crowned crane</name>
    <dbReference type="NCBI Taxonomy" id="30415"/>
    <lineage>
        <taxon>Eukaryota</taxon>
        <taxon>Metazoa</taxon>
        <taxon>Chordata</taxon>
        <taxon>Craniata</taxon>
        <taxon>Vertebrata</taxon>
        <taxon>Euteleostomi</taxon>
        <taxon>Archelosauria</taxon>
        <taxon>Archosauria</taxon>
        <taxon>Dinosauria</taxon>
        <taxon>Saurischia</taxon>
        <taxon>Theropoda</taxon>
        <taxon>Coelurosauria</taxon>
        <taxon>Aves</taxon>
        <taxon>Neognathae</taxon>
        <taxon>Neoaves</taxon>
        <taxon>Gruiformes</taxon>
        <taxon>Gruidae</taxon>
        <taxon>Grus</taxon>
    </lineage>
</organism>
<evidence type="ECO:0000256" key="11">
    <source>
        <dbReference type="ARBA" id="ARBA00023136"/>
    </source>
</evidence>
<dbReference type="Gene3D" id="3.10.100.10">
    <property type="entry name" value="Mannose-Binding Protein A, subunit A"/>
    <property type="match status" value="1"/>
</dbReference>
<dbReference type="Pfam" id="PF07645">
    <property type="entry name" value="EGF_CA"/>
    <property type="match status" value="2"/>
</dbReference>
<dbReference type="PROSITE" id="PS50026">
    <property type="entry name" value="EGF_3"/>
    <property type="match status" value="1"/>
</dbReference>
<dbReference type="InterPro" id="IPR057350">
    <property type="entry name" value="THBD"/>
</dbReference>
<keyword evidence="9" id="KW-0654">Proteoglycan</keyword>
<evidence type="ECO:0000256" key="10">
    <source>
        <dbReference type="ARBA" id="ARBA00022989"/>
    </source>
</evidence>
<dbReference type="InterPro" id="IPR001304">
    <property type="entry name" value="C-type_lectin-like"/>
</dbReference>
<evidence type="ECO:0000313" key="21">
    <source>
        <dbReference type="EMBL" id="GAB0187811.1"/>
    </source>
</evidence>
<dbReference type="InterPro" id="IPR051505">
    <property type="entry name" value="C-type_lectin_domain"/>
</dbReference>
<keyword evidence="13" id="KW-0325">Glycoprotein</keyword>
<dbReference type="SUPFAM" id="SSF56436">
    <property type="entry name" value="C-type lectin-like"/>
    <property type="match status" value="1"/>
</dbReference>
<dbReference type="GO" id="GO:0030246">
    <property type="term" value="F:carbohydrate binding"/>
    <property type="evidence" value="ECO:0007669"/>
    <property type="project" value="UniProtKB-KW"/>
</dbReference>
<feature type="domain" description="C-type lectin" evidence="20">
    <location>
        <begin position="53"/>
        <end position="165"/>
    </location>
</feature>
<feature type="domain" description="EGF-like" evidence="19">
    <location>
        <begin position="436"/>
        <end position="473"/>
    </location>
</feature>
<evidence type="ECO:0000256" key="9">
    <source>
        <dbReference type="ARBA" id="ARBA00022974"/>
    </source>
</evidence>
<evidence type="ECO:0000256" key="2">
    <source>
        <dbReference type="ARBA" id="ARBA00019822"/>
    </source>
</evidence>
<keyword evidence="22" id="KW-1185">Reference proteome</keyword>
<evidence type="ECO:0000256" key="13">
    <source>
        <dbReference type="ARBA" id="ARBA00023180"/>
    </source>
</evidence>
<dbReference type="SMART" id="SM00179">
    <property type="entry name" value="EGF_CA"/>
    <property type="match status" value="4"/>
</dbReference>
<comment type="subunit">
    <text evidence="15">Interacts with ITGAL, ITGAM and ITGB2. Interacts with thrombin/F2; this interaction switches the specificity of thrombin from a procoagulant to an anticoagulant and antifibrinolytic protease. Interacts with ANGP1 and ANGP2; these interactions significantly inhibit the generation of activated PC and TAFIa/CPB2 by the thrombin/thrombomodulin complex. Interacts with PF4; this interaction enhances generation of activated protein C. Interacts with HMGB1; this interaction inhibits HMGB1 inflammatory activity.</text>
</comment>
<dbReference type="Proteomes" id="UP001623348">
    <property type="component" value="Unassembled WGS sequence"/>
</dbReference>
<dbReference type="InterPro" id="IPR000152">
    <property type="entry name" value="EGF-type_Asp/Asn_hydroxyl_site"/>
</dbReference>
<dbReference type="SMART" id="SM00034">
    <property type="entry name" value="CLECT"/>
    <property type="match status" value="1"/>
</dbReference>
<dbReference type="AlphaFoldDB" id="A0ABC9WQT6"/>
<dbReference type="PANTHER" id="PTHR14789">
    <property type="entry name" value="CHONDROLECTIN VARIANT CHODLFDELTAE"/>
    <property type="match status" value="1"/>
</dbReference>
<keyword evidence="12" id="KW-1015">Disulfide bond</keyword>
<keyword evidence="7" id="KW-0430">Lectin</keyword>
<evidence type="ECO:0000256" key="6">
    <source>
        <dbReference type="ARBA" id="ARBA00022729"/>
    </source>
</evidence>
<dbReference type="PIRSF" id="PIRSF001775">
    <property type="entry name" value="CD93/CD141"/>
    <property type="match status" value="1"/>
</dbReference>
<dbReference type="Pfam" id="PF09064">
    <property type="entry name" value="EGF_Tme5"/>
    <property type="match status" value="1"/>
</dbReference>
<feature type="region of interest" description="Disordered" evidence="17">
    <location>
        <begin position="483"/>
        <end position="503"/>
    </location>
</feature>
<evidence type="ECO:0000256" key="18">
    <source>
        <dbReference type="SAM" id="Phobius"/>
    </source>
</evidence>
<dbReference type="InterPro" id="IPR000742">
    <property type="entry name" value="EGF"/>
</dbReference>
<dbReference type="Gene3D" id="2.10.25.10">
    <property type="entry name" value="Laminin"/>
    <property type="match status" value="6"/>
</dbReference>
<comment type="subcellular location">
    <subcellularLocation>
        <location evidence="1">Membrane</location>
        <topology evidence="1">Single-pass type I membrane protein</topology>
    </subcellularLocation>
</comment>
<evidence type="ECO:0000256" key="15">
    <source>
        <dbReference type="ARBA" id="ARBA00046453"/>
    </source>
</evidence>
<evidence type="ECO:0000256" key="17">
    <source>
        <dbReference type="SAM" id="MobiDB-lite"/>
    </source>
</evidence>
<dbReference type="SMART" id="SM00181">
    <property type="entry name" value="EGF"/>
    <property type="match status" value="6"/>
</dbReference>
<feature type="transmembrane region" description="Helical" evidence="18">
    <location>
        <begin position="511"/>
        <end position="534"/>
    </location>
</feature>
<dbReference type="InterPro" id="IPR009030">
    <property type="entry name" value="Growth_fac_rcpt_cys_sf"/>
</dbReference>
<evidence type="ECO:0000256" key="3">
    <source>
        <dbReference type="ARBA" id="ARBA00022536"/>
    </source>
</evidence>
<keyword evidence="10 18" id="KW-1133">Transmembrane helix</keyword>
<keyword evidence="4" id="KW-0597">Phosphoprotein</keyword>
<name>A0ABC9WQT6_GRUJA</name>
<keyword evidence="8" id="KW-0677">Repeat</keyword>
<dbReference type="SUPFAM" id="SSF57184">
    <property type="entry name" value="Growth factor receptor domain"/>
    <property type="match status" value="2"/>
</dbReference>
<dbReference type="PROSITE" id="PS00010">
    <property type="entry name" value="ASX_HYDROXYL"/>
    <property type="match status" value="2"/>
</dbReference>
<dbReference type="InterPro" id="IPR018097">
    <property type="entry name" value="EGF_Ca-bd_CS"/>
</dbReference>
<comment type="caution">
    <text evidence="16">Lacks conserved residue(s) required for the propagation of feature annotation.</text>
</comment>
<dbReference type="CDD" id="cd00054">
    <property type="entry name" value="EGF_CA"/>
    <property type="match status" value="1"/>
</dbReference>
<sequence>MPEICGAGRPLRRPPCGGSRCRCCCWPGWGWGWGWGGGQPEPEPAAPSGAQCLEHDCFGIFWAARSFAEASAECERGGGHLMTVRSTVAEDAIALLLQNRSGRLWLGLRLPLPCTEPTQRLRGFQWVTGDGRTDYSNWAPSGRRCGELCVTVSRDLRWEQRRCEEPADGFLCEYNYAGSCPRLPPAEGLPVTYATLFGARGGDFLALPPGSSAVVPALGLELLCDEAGESGGLRWGRAAPGAWPCRLANGGCDGACDEEGGRPRCSCPDGKVLAPDGRGCGSPCAGAPCQHHCVVTGSSFLCMCDSGYQLAADGSTCEDDDDCAVFPRLCEQVCVNTEGGFECRCHRGYEMLEGRCRPVSRCYEAPCEQRCEDVPDGYRCSCFPGYAVDPQAPARCLLHCNRSQCPAQCDPHNMSCECPEGFVLDNDNDSGQVCVDIDECDMNFCEHNCTNYPGGYECHCRAGYRLLNQNDCIKIPEEDRDEAYSGDFGPGPQTPVPSRTPPKVEHLHPGVLVGVTVGSLSAALALLALGYHLVKKRCRAPTSMDYKYSGAHEKEMGLQPVASGCAASGQKL</sequence>
<dbReference type="InterPro" id="IPR015149">
    <property type="entry name" value="Tme5_EGF-like"/>
</dbReference>
<evidence type="ECO:0000259" key="20">
    <source>
        <dbReference type="PROSITE" id="PS50041"/>
    </source>
</evidence>
<dbReference type="InterPro" id="IPR016187">
    <property type="entry name" value="CTDL_fold"/>
</dbReference>
<keyword evidence="11 18" id="KW-0472">Membrane</keyword>
<comment type="caution">
    <text evidence="21">The sequence shown here is derived from an EMBL/GenBank/DDBJ whole genome shotgun (WGS) entry which is preliminary data.</text>
</comment>
<dbReference type="InterPro" id="IPR049883">
    <property type="entry name" value="NOTCH1_EGF-like"/>
</dbReference>
<comment type="function">
    <text evidence="14">Endothelial cell receptor that plays a critical role in regulating several physiological processes including hemostasis, coagulation, fibrinolysis, inflammation, and angiogenesis. Acts as a cofactor for thrombin activation of protein C/PROC on the surface of vascular endothelial cells leading to initiation of the activated protein C anticoagulant pathway. Also accelerates the activation of the plasma carboxypeptidase B2/CPB2, which catalyzes removal of C-terminal basic amino acids from its substrates including kinins or anaphylatoxins leading to fibrinolysis inhibition. Plays critical protective roles in changing the cleavage specificity of protease-activated receptor 1/PAR1, inhibiting endothelial cell permeability and inflammation. Suppresses inflammation distinctly from its anticoagulant cofactor activity by sequestering HMGB1 thereby preventing it from engaging cellular receptors such as RAGE and contributing to the inflammatory response.</text>
</comment>
<evidence type="ECO:0000256" key="14">
    <source>
        <dbReference type="ARBA" id="ARBA00045242"/>
    </source>
</evidence>
<dbReference type="Pfam" id="PF25444">
    <property type="entry name" value="THBD"/>
    <property type="match status" value="1"/>
</dbReference>
<evidence type="ECO:0000256" key="5">
    <source>
        <dbReference type="ARBA" id="ARBA00022692"/>
    </source>
</evidence>
<dbReference type="PROSITE" id="PS01187">
    <property type="entry name" value="EGF_CA"/>
    <property type="match status" value="2"/>
</dbReference>
<gene>
    <name evidence="21" type="ORF">GRJ2_001246400</name>
</gene>
<dbReference type="PANTHER" id="PTHR14789:SF9">
    <property type="entry name" value="THROMBOMODULIN"/>
    <property type="match status" value="1"/>
</dbReference>
<keyword evidence="3 16" id="KW-0245">EGF-like domain</keyword>
<reference evidence="21 22" key="1">
    <citation type="submission" date="2024-06" db="EMBL/GenBank/DDBJ databases">
        <title>The draft genome of Grus japonensis, version 3.</title>
        <authorList>
            <person name="Nabeshima K."/>
            <person name="Suzuki S."/>
            <person name="Onuma M."/>
        </authorList>
    </citation>
    <scope>NUCLEOTIDE SEQUENCE [LARGE SCALE GENOMIC DNA]</scope>
    <source>
        <strain evidence="21 22">451A</strain>
    </source>
</reference>
<dbReference type="PRINTS" id="PR00907">
    <property type="entry name" value="THRMBOMODULN"/>
</dbReference>
<accession>A0ABC9WQT6</accession>
<dbReference type="GO" id="GO:0016020">
    <property type="term" value="C:membrane"/>
    <property type="evidence" value="ECO:0007669"/>
    <property type="project" value="UniProtKB-SubCell"/>
</dbReference>
<dbReference type="InterPro" id="IPR016186">
    <property type="entry name" value="C-type_lectin-like/link_sf"/>
</dbReference>
<keyword evidence="5 18" id="KW-0812">Transmembrane</keyword>
<proteinExistence type="predicted"/>
<dbReference type="PROSITE" id="PS50041">
    <property type="entry name" value="C_TYPE_LECTIN_2"/>
    <property type="match status" value="1"/>
</dbReference>
<dbReference type="PROSITE" id="PS01186">
    <property type="entry name" value="EGF_2"/>
    <property type="match status" value="3"/>
</dbReference>
<evidence type="ECO:0000256" key="1">
    <source>
        <dbReference type="ARBA" id="ARBA00004479"/>
    </source>
</evidence>
<evidence type="ECO:0000313" key="22">
    <source>
        <dbReference type="Proteomes" id="UP001623348"/>
    </source>
</evidence>
<evidence type="ECO:0000256" key="8">
    <source>
        <dbReference type="ARBA" id="ARBA00022737"/>
    </source>
</evidence>
<keyword evidence="6" id="KW-0732">Signal</keyword>
<dbReference type="Pfam" id="PF00059">
    <property type="entry name" value="Lectin_C"/>
    <property type="match status" value="1"/>
</dbReference>
<protein>
    <recommendedName>
        <fullName evidence="2">Thrombomodulin</fullName>
    </recommendedName>
</protein>
<dbReference type="EMBL" id="BAAFJT010000003">
    <property type="protein sequence ID" value="GAB0187811.1"/>
    <property type="molecule type" value="Genomic_DNA"/>
</dbReference>
<evidence type="ECO:0000256" key="16">
    <source>
        <dbReference type="PROSITE-ProRule" id="PRU00076"/>
    </source>
</evidence>
<evidence type="ECO:0000259" key="19">
    <source>
        <dbReference type="PROSITE" id="PS50026"/>
    </source>
</evidence>
<evidence type="ECO:0000256" key="4">
    <source>
        <dbReference type="ARBA" id="ARBA00022553"/>
    </source>
</evidence>
<evidence type="ECO:0000256" key="7">
    <source>
        <dbReference type="ARBA" id="ARBA00022734"/>
    </source>
</evidence>
<evidence type="ECO:0000256" key="12">
    <source>
        <dbReference type="ARBA" id="ARBA00023157"/>
    </source>
</evidence>
<dbReference type="InterPro" id="IPR001881">
    <property type="entry name" value="EGF-like_Ca-bd_dom"/>
</dbReference>